<dbReference type="PROSITE" id="PS52002">
    <property type="entry name" value="SM"/>
    <property type="match status" value="1"/>
</dbReference>
<evidence type="ECO:0000256" key="1">
    <source>
        <dbReference type="ARBA" id="ARBA00022884"/>
    </source>
</evidence>
<evidence type="ECO:0000313" key="6">
    <source>
        <dbReference type="Proteomes" id="UP000516160"/>
    </source>
</evidence>
<keyword evidence="1 3" id="KW-0694">RNA-binding</keyword>
<accession>A0A7G9WCV4</accession>
<dbReference type="Proteomes" id="UP000516160">
    <property type="component" value="Chromosome"/>
</dbReference>
<proteinExistence type="inferred from homology"/>
<dbReference type="Pfam" id="PF17209">
    <property type="entry name" value="Hfq"/>
    <property type="match status" value="1"/>
</dbReference>
<evidence type="ECO:0000313" key="5">
    <source>
        <dbReference type="EMBL" id="QNO16516.1"/>
    </source>
</evidence>
<dbReference type="PANTHER" id="PTHR34772:SF1">
    <property type="entry name" value="RNA-BINDING PROTEIN HFQ"/>
    <property type="match status" value="1"/>
</dbReference>
<dbReference type="KEGG" id="acae:HYG86_17925"/>
<dbReference type="GO" id="GO:0005829">
    <property type="term" value="C:cytosol"/>
    <property type="evidence" value="ECO:0007669"/>
    <property type="project" value="TreeGrafter"/>
</dbReference>
<evidence type="ECO:0000256" key="2">
    <source>
        <dbReference type="ARBA" id="ARBA00023016"/>
    </source>
</evidence>
<dbReference type="HAMAP" id="MF_00436">
    <property type="entry name" value="Hfq"/>
    <property type="match status" value="1"/>
</dbReference>
<dbReference type="Gene3D" id="2.30.30.100">
    <property type="match status" value="1"/>
</dbReference>
<keyword evidence="2 3" id="KW-0346">Stress response</keyword>
<dbReference type="GO" id="GO:0006355">
    <property type="term" value="P:regulation of DNA-templated transcription"/>
    <property type="evidence" value="ECO:0007669"/>
    <property type="project" value="InterPro"/>
</dbReference>
<dbReference type="GO" id="GO:0043487">
    <property type="term" value="P:regulation of RNA stability"/>
    <property type="evidence" value="ECO:0007669"/>
    <property type="project" value="TreeGrafter"/>
</dbReference>
<keyword evidence="6" id="KW-1185">Reference proteome</keyword>
<dbReference type="GO" id="GO:0045974">
    <property type="term" value="P:regulation of translation, ncRNA-mediated"/>
    <property type="evidence" value="ECO:0007669"/>
    <property type="project" value="TreeGrafter"/>
</dbReference>
<reference evidence="5 6" key="1">
    <citation type="submission" date="2020-07" db="EMBL/GenBank/DDBJ databases">
        <title>Alkalicella. sp. LB2 genome.</title>
        <authorList>
            <person name="Postec A."/>
            <person name="Quemeneur M."/>
        </authorList>
    </citation>
    <scope>NUCLEOTIDE SEQUENCE [LARGE SCALE GENOMIC DNA]</scope>
    <source>
        <strain evidence="5 6">LB2</strain>
    </source>
</reference>
<feature type="domain" description="Sm" evidence="4">
    <location>
        <begin position="9"/>
        <end position="69"/>
    </location>
</feature>
<dbReference type="NCBIfam" id="NF001602">
    <property type="entry name" value="PRK00395.1"/>
    <property type="match status" value="1"/>
</dbReference>
<sequence length="76" mass="8630">MNKPINLQDLFLNQIRKDNSLITIYLISGVQIKGFVKGFDNFTVVVETDNKQQLIYKHAISTIIPAKSVNLNPNNQ</sequence>
<organism evidence="5 6">
    <name type="scientific">Alkalicella caledoniensis</name>
    <dbReference type="NCBI Taxonomy" id="2731377"/>
    <lineage>
        <taxon>Bacteria</taxon>
        <taxon>Bacillati</taxon>
        <taxon>Bacillota</taxon>
        <taxon>Clostridia</taxon>
        <taxon>Eubacteriales</taxon>
        <taxon>Proteinivoracaceae</taxon>
        <taxon>Alkalicella</taxon>
    </lineage>
</organism>
<comment type="subunit">
    <text evidence="3">Homohexamer.</text>
</comment>
<dbReference type="PANTHER" id="PTHR34772">
    <property type="entry name" value="RNA-BINDING PROTEIN HFQ"/>
    <property type="match status" value="1"/>
</dbReference>
<dbReference type="SUPFAM" id="SSF50182">
    <property type="entry name" value="Sm-like ribonucleoproteins"/>
    <property type="match status" value="1"/>
</dbReference>
<gene>
    <name evidence="3 5" type="primary">hfq</name>
    <name evidence="5" type="ORF">HYG86_17925</name>
</gene>
<dbReference type="GO" id="GO:0003723">
    <property type="term" value="F:RNA binding"/>
    <property type="evidence" value="ECO:0007669"/>
    <property type="project" value="UniProtKB-UniRule"/>
</dbReference>
<dbReference type="CDD" id="cd01716">
    <property type="entry name" value="Hfq"/>
    <property type="match status" value="1"/>
</dbReference>
<comment type="similarity">
    <text evidence="3">Belongs to the Hfq family.</text>
</comment>
<protein>
    <recommendedName>
        <fullName evidence="3">RNA-binding protein Hfq</fullName>
    </recommendedName>
</protein>
<name>A0A7G9WCV4_ALKCA</name>
<dbReference type="EMBL" id="CP058559">
    <property type="protein sequence ID" value="QNO16516.1"/>
    <property type="molecule type" value="Genomic_DNA"/>
</dbReference>
<dbReference type="AlphaFoldDB" id="A0A7G9WCV4"/>
<dbReference type="InterPro" id="IPR005001">
    <property type="entry name" value="Hfq"/>
</dbReference>
<dbReference type="RefSeq" id="WP_213166909.1">
    <property type="nucleotide sequence ID" value="NZ_CP058559.1"/>
</dbReference>
<comment type="function">
    <text evidence="3">RNA chaperone that binds small regulatory RNA (sRNAs) and mRNAs to facilitate mRNA translational regulation in response to envelope stress, environmental stress and changes in metabolite concentrations. Also binds with high specificity to tRNAs.</text>
</comment>
<dbReference type="InterPro" id="IPR010920">
    <property type="entry name" value="LSM_dom_sf"/>
</dbReference>
<dbReference type="NCBIfam" id="TIGR02383">
    <property type="entry name" value="Hfq"/>
    <property type="match status" value="1"/>
</dbReference>
<evidence type="ECO:0000256" key="3">
    <source>
        <dbReference type="HAMAP-Rule" id="MF_00436"/>
    </source>
</evidence>
<evidence type="ECO:0000259" key="4">
    <source>
        <dbReference type="PROSITE" id="PS52002"/>
    </source>
</evidence>
<dbReference type="InterPro" id="IPR047575">
    <property type="entry name" value="Sm"/>
</dbReference>